<sequence>MDVLDFELTKKDMRKADGLDSGQSELIDYLQAASAEMLNRLKVHD</sequence>
<accession>A0ABW8HWD9</accession>
<name>A0ABW8HWD9_9BACL</name>
<reference evidence="1 2" key="1">
    <citation type="submission" date="2024-11" db="EMBL/GenBank/DDBJ databases">
        <title>Identification and Characterization of a Novel Fosfomycin Bacillithiol Transferase FosB8 in Paenibacillus illinoisensis.</title>
        <authorList>
            <person name="Lu W."/>
        </authorList>
    </citation>
    <scope>NUCLEOTIDE SEQUENCE [LARGE SCALE GENOMIC DNA]</scope>
    <source>
        <strain evidence="1 2">WP77</strain>
    </source>
</reference>
<comment type="caution">
    <text evidence="1">The sequence shown here is derived from an EMBL/GenBank/DDBJ whole genome shotgun (WGS) entry which is preliminary data.</text>
</comment>
<dbReference type="EMBL" id="JBIYSL010000004">
    <property type="protein sequence ID" value="MFK0523994.1"/>
    <property type="molecule type" value="Genomic_DNA"/>
</dbReference>
<keyword evidence="2" id="KW-1185">Reference proteome</keyword>
<gene>
    <name evidence="1" type="ORF">ACINKY_17480</name>
</gene>
<evidence type="ECO:0000313" key="1">
    <source>
        <dbReference type="EMBL" id="MFK0523994.1"/>
    </source>
</evidence>
<organism evidence="1 2">
    <name type="scientific">Paenibacillus illinoisensis</name>
    <dbReference type="NCBI Taxonomy" id="59845"/>
    <lineage>
        <taxon>Bacteria</taxon>
        <taxon>Bacillati</taxon>
        <taxon>Bacillota</taxon>
        <taxon>Bacilli</taxon>
        <taxon>Bacillales</taxon>
        <taxon>Paenibacillaceae</taxon>
        <taxon>Paenibacillus</taxon>
    </lineage>
</organism>
<dbReference type="Proteomes" id="UP001618531">
    <property type="component" value="Unassembled WGS sequence"/>
</dbReference>
<proteinExistence type="predicted"/>
<protein>
    <submittedName>
        <fullName evidence="1">Uncharacterized protein</fullName>
    </submittedName>
</protein>
<evidence type="ECO:0000313" key="2">
    <source>
        <dbReference type="Proteomes" id="UP001618531"/>
    </source>
</evidence>